<feature type="non-terminal residue" evidence="1">
    <location>
        <position position="1"/>
    </location>
</feature>
<evidence type="ECO:0000313" key="1">
    <source>
        <dbReference type="EMBL" id="SBS52777.1"/>
    </source>
</evidence>
<dbReference type="EMBL" id="HAEJ01012320">
    <property type="protein sequence ID" value="SBS52777.1"/>
    <property type="molecule type" value="Transcribed_RNA"/>
</dbReference>
<reference evidence="1" key="2">
    <citation type="submission" date="2016-06" db="EMBL/GenBank/DDBJ databases">
        <title>The genome of a short-lived fish provides insights into sex chromosome evolution and the genetic control of aging.</title>
        <authorList>
            <person name="Reichwald K."/>
            <person name="Felder M."/>
            <person name="Petzold A."/>
            <person name="Koch P."/>
            <person name="Groth M."/>
            <person name="Platzer M."/>
        </authorList>
    </citation>
    <scope>NUCLEOTIDE SEQUENCE</scope>
    <source>
        <tissue evidence="1">Brain</tissue>
    </source>
</reference>
<sequence>LIPNTCSQCHSFPFFIHFKYPGGVCLTHTALKLNLHPAWYLFWERLGFRPF</sequence>
<protein>
    <submittedName>
        <fullName evidence="1">Uncharacterized protein</fullName>
    </submittedName>
</protein>
<accession>A0A1A8UZM3</accession>
<gene>
    <name evidence="1" type="primary">CU306817.2</name>
</gene>
<dbReference type="AlphaFoldDB" id="A0A1A8UZM3"/>
<name>A0A1A8UZM3_NOTFU</name>
<reference evidence="1" key="1">
    <citation type="submission" date="2016-05" db="EMBL/GenBank/DDBJ databases">
        <authorList>
            <person name="Lavstsen T."/>
            <person name="Jespersen J.S."/>
        </authorList>
    </citation>
    <scope>NUCLEOTIDE SEQUENCE</scope>
    <source>
        <tissue evidence="1">Brain</tissue>
    </source>
</reference>
<organism evidence="1">
    <name type="scientific">Nothobranchius furzeri</name>
    <name type="common">Turquoise killifish</name>
    <dbReference type="NCBI Taxonomy" id="105023"/>
    <lineage>
        <taxon>Eukaryota</taxon>
        <taxon>Metazoa</taxon>
        <taxon>Chordata</taxon>
        <taxon>Craniata</taxon>
        <taxon>Vertebrata</taxon>
        <taxon>Euteleostomi</taxon>
        <taxon>Actinopterygii</taxon>
        <taxon>Neopterygii</taxon>
        <taxon>Teleostei</taxon>
        <taxon>Neoteleostei</taxon>
        <taxon>Acanthomorphata</taxon>
        <taxon>Ovalentaria</taxon>
        <taxon>Atherinomorphae</taxon>
        <taxon>Cyprinodontiformes</taxon>
        <taxon>Nothobranchiidae</taxon>
        <taxon>Nothobranchius</taxon>
    </lineage>
</organism>
<proteinExistence type="predicted"/>